<evidence type="ECO:0000256" key="7">
    <source>
        <dbReference type="ARBA" id="ARBA00022694"/>
    </source>
</evidence>
<feature type="domain" description="Ribosomal RNA methyltransferase FtsJ" evidence="10">
    <location>
        <begin position="21"/>
        <end position="204"/>
    </location>
</feature>
<keyword evidence="3 9" id="KW-0963">Cytoplasm</keyword>
<dbReference type="EMBL" id="GGMS01001938">
    <property type="protein sequence ID" value="MBY71141.1"/>
    <property type="molecule type" value="Transcribed_RNA"/>
</dbReference>
<sequence>MGKSSKDKRDIYYRMAKEQGWRARSAFKLMQIDEQFNIFDGVTRVVDLCAAPGSWSQVLSKTLYADKSEAEKKDVKIVAVDLQSMAPLPGVIQLKGDITKESTANEILSQFSKQLVDLVVFDGAPDVTGLHDLDEYIQAQLLLAAMNITTYLLKPGGTFVGKIFRGKDVTILIAQLEIFFRDVTIAKPCSSRNSSIESFVVCCDFQLPEGYSPTMANPLMTNDTTPWNEMEVHPVITPFVACGSLSGFDADKTYPLEIDGLEYVQRDPVQGPISPPYEKSKPMITTKGKSVIETEIEKATVSTQLLNLN</sequence>
<dbReference type="HAMAP" id="MF_03162">
    <property type="entry name" value="RNA_methyltr_E_TRM7"/>
    <property type="match status" value="1"/>
</dbReference>
<evidence type="ECO:0000256" key="1">
    <source>
        <dbReference type="ARBA" id="ARBA00004123"/>
    </source>
</evidence>
<evidence type="ECO:0000313" key="15">
    <source>
        <dbReference type="RefSeq" id="XP_025424746.1"/>
    </source>
</evidence>
<feature type="binding site" evidence="9">
    <location>
        <position position="81"/>
    </location>
    <ligand>
        <name>S-adenosyl-L-methionine</name>
        <dbReference type="ChEBI" id="CHEBI:59789"/>
    </ligand>
</feature>
<evidence type="ECO:0000313" key="13">
    <source>
        <dbReference type="RefSeq" id="XP_025424744.1"/>
    </source>
</evidence>
<evidence type="ECO:0000256" key="9">
    <source>
        <dbReference type="HAMAP-Rule" id="MF_03162"/>
    </source>
</evidence>
<reference evidence="11" key="1">
    <citation type="submission" date="2018-04" db="EMBL/GenBank/DDBJ databases">
        <title>Transcriptome assembly of Sipha flava.</title>
        <authorList>
            <person name="Scully E.D."/>
            <person name="Geib S.M."/>
            <person name="Palmer N.A."/>
            <person name="Koch K."/>
            <person name="Bradshaw J."/>
            <person name="Heng-Moss T."/>
            <person name="Sarath G."/>
        </authorList>
    </citation>
    <scope>NUCLEOTIDE SEQUENCE</scope>
</reference>
<dbReference type="Gene3D" id="3.40.50.150">
    <property type="entry name" value="Vaccinia Virus protein VP39"/>
    <property type="match status" value="1"/>
</dbReference>
<comment type="catalytic activity">
    <reaction evidence="8 9">
        <text>cytidine(32)/guanosine(34) in tRNA + 2 S-adenosyl-L-methionine = 2'-O-methylcytidine(32)/2'-O-methylguanosine(34) in tRNA + 2 S-adenosyl-L-homocysteine + 2 H(+)</text>
        <dbReference type="Rhea" id="RHEA:42396"/>
        <dbReference type="Rhea" id="RHEA-COMP:10246"/>
        <dbReference type="Rhea" id="RHEA-COMP:10247"/>
        <dbReference type="ChEBI" id="CHEBI:15378"/>
        <dbReference type="ChEBI" id="CHEBI:57856"/>
        <dbReference type="ChEBI" id="CHEBI:59789"/>
        <dbReference type="ChEBI" id="CHEBI:74269"/>
        <dbReference type="ChEBI" id="CHEBI:74445"/>
        <dbReference type="ChEBI" id="CHEBI:74495"/>
        <dbReference type="ChEBI" id="CHEBI:82748"/>
        <dbReference type="EC" id="2.1.1.205"/>
    </reaction>
</comment>
<dbReference type="GeneID" id="112693766"/>
<dbReference type="RefSeq" id="XP_025424746.1">
    <property type="nucleotide sequence ID" value="XM_025568961.1"/>
</dbReference>
<evidence type="ECO:0000256" key="5">
    <source>
        <dbReference type="ARBA" id="ARBA00022679"/>
    </source>
</evidence>
<dbReference type="Proteomes" id="UP000694846">
    <property type="component" value="Unplaced"/>
</dbReference>
<dbReference type="OrthoDB" id="289250at2759"/>
<keyword evidence="4 9" id="KW-0489">Methyltransferase</keyword>
<evidence type="ECO:0000256" key="3">
    <source>
        <dbReference type="ARBA" id="ARBA00022490"/>
    </source>
</evidence>
<dbReference type="GO" id="GO:0002181">
    <property type="term" value="P:cytoplasmic translation"/>
    <property type="evidence" value="ECO:0007669"/>
    <property type="project" value="UniProtKB-UniRule"/>
</dbReference>
<feature type="binding site" evidence="9">
    <location>
        <position position="55"/>
    </location>
    <ligand>
        <name>S-adenosyl-L-methionine</name>
        <dbReference type="ChEBI" id="CHEBI:59789"/>
    </ligand>
</feature>
<dbReference type="GO" id="GO:0106340">
    <property type="term" value="F:tRNA (guanosine(34)-2'-O)-methyltransferase activity"/>
    <property type="evidence" value="ECO:0007669"/>
    <property type="project" value="UniProtKB-ARBA"/>
</dbReference>
<evidence type="ECO:0000313" key="11">
    <source>
        <dbReference type="EMBL" id="MBY71141.1"/>
    </source>
</evidence>
<dbReference type="InterPro" id="IPR029063">
    <property type="entry name" value="SAM-dependent_MTases_sf"/>
</dbReference>
<dbReference type="GO" id="GO:0002128">
    <property type="term" value="P:tRNA nucleoside ribose methylation"/>
    <property type="evidence" value="ECO:0007669"/>
    <property type="project" value="UniProtKB-UniRule"/>
</dbReference>
<dbReference type="EC" id="2.1.1.205" evidence="9"/>
<feature type="binding site" evidence="9">
    <location>
        <position position="53"/>
    </location>
    <ligand>
        <name>S-adenosyl-L-methionine</name>
        <dbReference type="ChEBI" id="CHEBI:59789"/>
    </ligand>
</feature>
<evidence type="ECO:0000256" key="4">
    <source>
        <dbReference type="ARBA" id="ARBA00022603"/>
    </source>
</evidence>
<dbReference type="InterPro" id="IPR015507">
    <property type="entry name" value="rRNA-MeTfrase_E"/>
</dbReference>
<evidence type="ECO:0000256" key="8">
    <source>
        <dbReference type="ARBA" id="ARBA00048902"/>
    </source>
</evidence>
<dbReference type="GO" id="GO:0005634">
    <property type="term" value="C:nucleus"/>
    <property type="evidence" value="ECO:0007669"/>
    <property type="project" value="UniProtKB-SubCell"/>
</dbReference>
<dbReference type="RefSeq" id="XP_025424745.1">
    <property type="nucleotide sequence ID" value="XM_025568960.1"/>
</dbReference>
<keyword evidence="6 9" id="KW-0949">S-adenosyl-L-methionine</keyword>
<dbReference type="SUPFAM" id="SSF53335">
    <property type="entry name" value="S-adenosyl-L-methionine-dependent methyltransferases"/>
    <property type="match status" value="1"/>
</dbReference>
<dbReference type="FunFam" id="3.40.50.150:FF:000040">
    <property type="entry name" value="Putative ribosomal RNA methyltransferase 1"/>
    <property type="match status" value="1"/>
</dbReference>
<dbReference type="InterPro" id="IPR028590">
    <property type="entry name" value="RNA_methyltr_E_TRM7"/>
</dbReference>
<keyword evidence="7 9" id="KW-0819">tRNA processing</keyword>
<dbReference type="Pfam" id="PF01728">
    <property type="entry name" value="FtsJ"/>
    <property type="match status" value="1"/>
</dbReference>
<comment type="similarity">
    <text evidence="9">Belongs to the class I-like SAM-binding methyltransferase superfamily. RNA methyltransferase RlmE family. TRM7 subfamily.</text>
</comment>
<reference evidence="13 14" key="2">
    <citation type="submission" date="2025-04" db="UniProtKB">
        <authorList>
            <consortium name="RefSeq"/>
        </authorList>
    </citation>
    <scope>IDENTIFICATION</scope>
    <source>
        <tissue evidence="13 14">Whole body</tissue>
    </source>
</reference>
<feature type="active site" description="Proton acceptor" evidence="9">
    <location>
        <position position="162"/>
    </location>
</feature>
<accession>A0A2S2Q0E4</accession>
<evidence type="ECO:0000259" key="10">
    <source>
        <dbReference type="Pfam" id="PF01728"/>
    </source>
</evidence>
<evidence type="ECO:0000256" key="2">
    <source>
        <dbReference type="ARBA" id="ARBA00004496"/>
    </source>
</evidence>
<name>A0A2S2Q0E4_9HEMI</name>
<organism evidence="11">
    <name type="scientific">Sipha flava</name>
    <name type="common">yellow sugarcane aphid</name>
    <dbReference type="NCBI Taxonomy" id="143950"/>
    <lineage>
        <taxon>Eukaryota</taxon>
        <taxon>Metazoa</taxon>
        <taxon>Ecdysozoa</taxon>
        <taxon>Arthropoda</taxon>
        <taxon>Hexapoda</taxon>
        <taxon>Insecta</taxon>
        <taxon>Pterygota</taxon>
        <taxon>Neoptera</taxon>
        <taxon>Paraneoptera</taxon>
        <taxon>Hemiptera</taxon>
        <taxon>Sternorrhyncha</taxon>
        <taxon>Aphidomorpha</taxon>
        <taxon>Aphidoidea</taxon>
        <taxon>Aphididae</taxon>
        <taxon>Sipha</taxon>
    </lineage>
</organism>
<dbReference type="RefSeq" id="XP_025424744.1">
    <property type="nucleotide sequence ID" value="XM_025568959.1"/>
</dbReference>
<dbReference type="HAMAP" id="MF_01547">
    <property type="entry name" value="RNA_methyltr_E"/>
    <property type="match status" value="1"/>
</dbReference>
<feature type="binding site" evidence="9">
    <location>
        <position position="97"/>
    </location>
    <ligand>
        <name>S-adenosyl-L-methionine</name>
        <dbReference type="ChEBI" id="CHEBI:59789"/>
    </ligand>
</feature>
<gene>
    <name evidence="13 14 15" type="primary">LOC112693766</name>
    <name evidence="11" type="ORF">g.53042</name>
</gene>
<evidence type="ECO:0000313" key="14">
    <source>
        <dbReference type="RefSeq" id="XP_025424745.1"/>
    </source>
</evidence>
<dbReference type="InterPro" id="IPR050082">
    <property type="entry name" value="RNA_methyltr_RlmE"/>
</dbReference>
<dbReference type="GO" id="GO:0005737">
    <property type="term" value="C:cytoplasm"/>
    <property type="evidence" value="ECO:0007669"/>
    <property type="project" value="UniProtKB-SubCell"/>
</dbReference>
<dbReference type="InterPro" id="IPR002877">
    <property type="entry name" value="RNA_MeTrfase_FtsJ_dom"/>
</dbReference>
<keyword evidence="12" id="KW-1185">Reference proteome</keyword>
<comment type="function">
    <text evidence="9">Methylates the 2'-O-ribose of nucleotides at positions 32 and 34 of the tRNA anticodon loop of substrate tRNAs.</text>
</comment>
<feature type="binding site" evidence="9">
    <location>
        <position position="122"/>
    </location>
    <ligand>
        <name>S-adenosyl-L-methionine</name>
        <dbReference type="ChEBI" id="CHEBI:59789"/>
    </ligand>
</feature>
<dbReference type="PANTHER" id="PTHR10920">
    <property type="entry name" value="RIBOSOMAL RNA METHYLTRANSFERASE"/>
    <property type="match status" value="1"/>
</dbReference>
<evidence type="ECO:0000256" key="6">
    <source>
        <dbReference type="ARBA" id="ARBA00022691"/>
    </source>
</evidence>
<proteinExistence type="inferred from homology"/>
<dbReference type="PANTHER" id="PTHR10920:SF12">
    <property type="entry name" value="TRNA (CYTIDINE(32)_GUANOSINE(34)-2'-O)-METHYLTRANSFERASE-RELATED"/>
    <property type="match status" value="1"/>
</dbReference>
<keyword evidence="5 9" id="KW-0808">Transferase</keyword>
<evidence type="ECO:0000313" key="12">
    <source>
        <dbReference type="Proteomes" id="UP000694846"/>
    </source>
</evidence>
<comment type="subcellular location">
    <subcellularLocation>
        <location evidence="2 9">Cytoplasm</location>
    </subcellularLocation>
    <subcellularLocation>
        <location evidence="1">Nucleus</location>
    </subcellularLocation>
</comment>
<protein>
    <recommendedName>
        <fullName evidence="9">Putative tRNA (cytidine(32)/guanosine(34)-2'-O)-methyltransferase</fullName>
        <ecNumber evidence="9">2.1.1.205</ecNumber>
    </recommendedName>
    <alternativeName>
        <fullName evidence="9">2'-O-ribose RNA methyltransferase TRM7 homolog</fullName>
    </alternativeName>
</protein>
<dbReference type="AlphaFoldDB" id="A0A2S2Q0E4"/>